<feature type="transmembrane region" description="Helical" evidence="1">
    <location>
        <begin position="21"/>
        <end position="39"/>
    </location>
</feature>
<evidence type="ECO:0000256" key="1">
    <source>
        <dbReference type="SAM" id="Phobius"/>
    </source>
</evidence>
<dbReference type="RefSeq" id="WP_091601732.1">
    <property type="nucleotide sequence ID" value="NZ_FMCX01000001.1"/>
</dbReference>
<keyword evidence="1" id="KW-0812">Transmembrane</keyword>
<reference evidence="3" key="1">
    <citation type="submission" date="2016-06" db="EMBL/GenBank/DDBJ databases">
        <authorList>
            <person name="Varghese N."/>
            <person name="Submissions Spin"/>
        </authorList>
    </citation>
    <scope>NUCLEOTIDE SEQUENCE [LARGE SCALE GENOMIC DNA]</scope>
    <source>
        <strain evidence="3">DSM 44830</strain>
    </source>
</reference>
<name>A0A1C4UGI2_9ACTN</name>
<keyword evidence="3" id="KW-1185">Reference proteome</keyword>
<accession>A0A1C4UGI2</accession>
<dbReference type="Gene3D" id="3.40.50.300">
    <property type="entry name" value="P-loop containing nucleotide triphosphate hydrolases"/>
    <property type="match status" value="1"/>
</dbReference>
<evidence type="ECO:0000313" key="3">
    <source>
        <dbReference type="Proteomes" id="UP000199504"/>
    </source>
</evidence>
<evidence type="ECO:0000313" key="2">
    <source>
        <dbReference type="EMBL" id="SCE70806.1"/>
    </source>
</evidence>
<dbReference type="STRING" id="262898.GA0070564_101460"/>
<gene>
    <name evidence="2" type="ORF">GA0070564_101460</name>
</gene>
<dbReference type="GO" id="GO:0016740">
    <property type="term" value="F:transferase activity"/>
    <property type="evidence" value="ECO:0007669"/>
    <property type="project" value="UniProtKB-KW"/>
</dbReference>
<protein>
    <submittedName>
        <fullName evidence="2">Sulfotransferase family protein</fullName>
    </submittedName>
</protein>
<keyword evidence="2" id="KW-0808">Transferase</keyword>
<proteinExistence type="predicted"/>
<keyword evidence="1" id="KW-1133">Transmembrane helix</keyword>
<keyword evidence="1" id="KW-0472">Membrane</keyword>
<organism evidence="2 3">
    <name type="scientific">Micromonospora mirobrigensis</name>
    <dbReference type="NCBI Taxonomy" id="262898"/>
    <lineage>
        <taxon>Bacteria</taxon>
        <taxon>Bacillati</taxon>
        <taxon>Actinomycetota</taxon>
        <taxon>Actinomycetes</taxon>
        <taxon>Micromonosporales</taxon>
        <taxon>Micromonosporaceae</taxon>
        <taxon>Micromonospora</taxon>
    </lineage>
</organism>
<sequence length="260" mass="30145">MRAHLPSRLTRRAGDARSYRYVFVVTYGRSGSTLLMGLLNTIPGYRIRGENDNALHHLFRAYASVRDAYPKRAETAWSTGDPWYGADRWRPEEFRRSLVDAFVAQVLRPAPEDRVLGFKEIRYTTEHIRDLDPYLDFLRTAFPNSKIVFNHRLPTDVAKSAWWAENPKALERIKAADARLAAIPADDRHFHFHFDRIDDSLDTIRELFRFLGEEMDTKRVRATLETPHSYRPGERPVAAGSAAGRARTLARRVVVRLRRR</sequence>
<dbReference type="EMBL" id="FMCX01000001">
    <property type="protein sequence ID" value="SCE70806.1"/>
    <property type="molecule type" value="Genomic_DNA"/>
</dbReference>
<dbReference type="AlphaFoldDB" id="A0A1C4UGI2"/>
<dbReference type="OrthoDB" id="4169204at2"/>
<dbReference type="Pfam" id="PF13469">
    <property type="entry name" value="Sulfotransfer_3"/>
    <property type="match status" value="1"/>
</dbReference>
<dbReference type="InterPro" id="IPR027417">
    <property type="entry name" value="P-loop_NTPase"/>
</dbReference>
<dbReference type="Proteomes" id="UP000199504">
    <property type="component" value="Unassembled WGS sequence"/>
</dbReference>
<dbReference type="SUPFAM" id="SSF52540">
    <property type="entry name" value="P-loop containing nucleoside triphosphate hydrolases"/>
    <property type="match status" value="1"/>
</dbReference>